<accession>A0AAV7WZH4</accession>
<keyword evidence="3" id="KW-1185">Reference proteome</keyword>
<dbReference type="EMBL" id="JANPWB010000001">
    <property type="protein sequence ID" value="KAJ1218639.1"/>
    <property type="molecule type" value="Genomic_DNA"/>
</dbReference>
<comment type="caution">
    <text evidence="2">The sequence shown here is derived from an EMBL/GenBank/DDBJ whole genome shotgun (WGS) entry which is preliminary data.</text>
</comment>
<sequence length="162" mass="17006">MCLPAFGGTGNQSTSLEEEGEAPGGRPRHWERAALELRRVRRGAARIPLRGNPGRISASKVPGRNSQEPGSAVTRAKQAAGKEAVEAAEPVGGSIRQSGGGWSPPLFSNSLQVGGPGQKEGERGNEDCGAQGKRSVKALEPVRNPVRRGGEGRQKLKNKLTP</sequence>
<dbReference type="AlphaFoldDB" id="A0AAV7WZH4"/>
<proteinExistence type="predicted"/>
<evidence type="ECO:0000313" key="3">
    <source>
        <dbReference type="Proteomes" id="UP001066276"/>
    </source>
</evidence>
<dbReference type="Proteomes" id="UP001066276">
    <property type="component" value="Chromosome 1_1"/>
</dbReference>
<evidence type="ECO:0000256" key="1">
    <source>
        <dbReference type="SAM" id="MobiDB-lite"/>
    </source>
</evidence>
<feature type="region of interest" description="Disordered" evidence="1">
    <location>
        <begin position="44"/>
        <end position="162"/>
    </location>
</feature>
<organism evidence="2 3">
    <name type="scientific">Pleurodeles waltl</name>
    <name type="common">Iberian ribbed newt</name>
    <dbReference type="NCBI Taxonomy" id="8319"/>
    <lineage>
        <taxon>Eukaryota</taxon>
        <taxon>Metazoa</taxon>
        <taxon>Chordata</taxon>
        <taxon>Craniata</taxon>
        <taxon>Vertebrata</taxon>
        <taxon>Euteleostomi</taxon>
        <taxon>Amphibia</taxon>
        <taxon>Batrachia</taxon>
        <taxon>Caudata</taxon>
        <taxon>Salamandroidea</taxon>
        <taxon>Salamandridae</taxon>
        <taxon>Pleurodelinae</taxon>
        <taxon>Pleurodeles</taxon>
    </lineage>
</organism>
<evidence type="ECO:0000313" key="2">
    <source>
        <dbReference type="EMBL" id="KAJ1218639.1"/>
    </source>
</evidence>
<feature type="region of interest" description="Disordered" evidence="1">
    <location>
        <begin position="1"/>
        <end position="30"/>
    </location>
</feature>
<name>A0AAV7WZH4_PLEWA</name>
<reference evidence="2" key="1">
    <citation type="journal article" date="2022" name="bioRxiv">
        <title>Sequencing and chromosome-scale assembly of the giantPleurodeles waltlgenome.</title>
        <authorList>
            <person name="Brown T."/>
            <person name="Elewa A."/>
            <person name="Iarovenko S."/>
            <person name="Subramanian E."/>
            <person name="Araus A.J."/>
            <person name="Petzold A."/>
            <person name="Susuki M."/>
            <person name="Suzuki K.-i.T."/>
            <person name="Hayashi T."/>
            <person name="Toyoda A."/>
            <person name="Oliveira C."/>
            <person name="Osipova E."/>
            <person name="Leigh N.D."/>
            <person name="Simon A."/>
            <person name="Yun M.H."/>
        </authorList>
    </citation>
    <scope>NUCLEOTIDE SEQUENCE</scope>
    <source>
        <strain evidence="2">20211129_DDA</strain>
        <tissue evidence="2">Liver</tissue>
    </source>
</reference>
<protein>
    <submittedName>
        <fullName evidence="2">Uncharacterized protein</fullName>
    </submittedName>
</protein>
<gene>
    <name evidence="2" type="ORF">NDU88_006217</name>
</gene>